<proteinExistence type="predicted"/>
<name>A0ABX6GTE2_9GAMM</name>
<dbReference type="RefSeq" id="WP_160031143.1">
    <property type="nucleotide sequence ID" value="NZ_CP041764.1"/>
</dbReference>
<gene>
    <name evidence="1" type="ORF">FO014_22620</name>
</gene>
<organism evidence="1 2">
    <name type="scientific">Serratia rhizosphaerae</name>
    <dbReference type="NCBI Taxonomy" id="2597702"/>
    <lineage>
        <taxon>Bacteria</taxon>
        <taxon>Pseudomonadati</taxon>
        <taxon>Pseudomonadota</taxon>
        <taxon>Gammaproteobacteria</taxon>
        <taxon>Enterobacterales</taxon>
        <taxon>Yersiniaceae</taxon>
        <taxon>Serratia</taxon>
    </lineage>
</organism>
<keyword evidence="2" id="KW-1185">Reference proteome</keyword>
<evidence type="ECO:0000313" key="1">
    <source>
        <dbReference type="EMBL" id="QHA89553.1"/>
    </source>
</evidence>
<dbReference type="Proteomes" id="UP000430368">
    <property type="component" value="Chromosome"/>
</dbReference>
<sequence>MKKLIRKIAEFFRVHQKIKLANSYIAFLQHELSVFGENVRQEQRLAEERRKEIEMHKGANYDLTEANKHLLGLCEQLRKDLHQRGCTDAERDFINVCKDIYTNGRMLSRLRFESCMYEILKQREMACINRNLELKNETGNPERIPWED</sequence>
<evidence type="ECO:0000313" key="2">
    <source>
        <dbReference type="Proteomes" id="UP000430368"/>
    </source>
</evidence>
<dbReference type="EMBL" id="CP041764">
    <property type="protein sequence ID" value="QHA89553.1"/>
    <property type="molecule type" value="Genomic_DNA"/>
</dbReference>
<reference evidence="1 2" key="1">
    <citation type="submission" date="2019-07" db="EMBL/GenBank/DDBJ databases">
        <title>Serratia dokdonensis sp. nov., an elicitor of systemic resistance in Nicotiana Tabacum.</title>
        <authorList>
            <person name="Son J.-S."/>
            <person name="Hwang Y.-J."/>
            <person name="Lee S.-Y."/>
            <person name="Ghim S.-Y."/>
        </authorList>
    </citation>
    <scope>NUCLEOTIDE SEQUENCE [LARGE SCALE GENOMIC DNA]</scope>
    <source>
        <strain evidence="1 2">KUDC3025</strain>
    </source>
</reference>
<protein>
    <submittedName>
        <fullName evidence="1">Uncharacterized protein</fullName>
    </submittedName>
</protein>
<accession>A0ABX6GTE2</accession>